<dbReference type="VEuPathDB" id="TriTrypDB:C3747_93g125"/>
<protein>
    <submittedName>
        <fullName evidence="1">Trypomastigote, Alanine, Serine and Valine rich protein (TASV), subfamily A</fullName>
    </submittedName>
</protein>
<gene>
    <name evidence="1" type="ORF">C3747_93g125</name>
</gene>
<dbReference type="AlphaFoldDB" id="A0A2V2WHW4"/>
<organism evidence="1 2">
    <name type="scientific">Trypanosoma cruzi</name>
    <dbReference type="NCBI Taxonomy" id="5693"/>
    <lineage>
        <taxon>Eukaryota</taxon>
        <taxon>Discoba</taxon>
        <taxon>Euglenozoa</taxon>
        <taxon>Kinetoplastea</taxon>
        <taxon>Metakinetoplastina</taxon>
        <taxon>Trypanosomatida</taxon>
        <taxon>Trypanosomatidae</taxon>
        <taxon>Trypanosoma</taxon>
        <taxon>Schizotrypanum</taxon>
    </lineage>
</organism>
<accession>A0A2V2WHW4</accession>
<evidence type="ECO:0000313" key="2">
    <source>
        <dbReference type="Proteomes" id="UP000246078"/>
    </source>
</evidence>
<dbReference type="VEuPathDB" id="TriTrypDB:C4B63_425g13"/>
<dbReference type="VEuPathDB" id="TriTrypDB:ECC02_003341"/>
<dbReference type="VEuPathDB" id="TriTrypDB:TcCL_ESM09736"/>
<dbReference type="Proteomes" id="UP000246078">
    <property type="component" value="Unassembled WGS sequence"/>
</dbReference>
<dbReference type="VEuPathDB" id="TriTrypDB:TcCLB.507491.20"/>
<comment type="caution">
    <text evidence="1">The sequence shown here is derived from an EMBL/GenBank/DDBJ whole genome shotgun (WGS) entry which is preliminary data.</text>
</comment>
<proteinExistence type="predicted"/>
<name>A0A2V2WHW4_TRYCR</name>
<evidence type="ECO:0000313" key="1">
    <source>
        <dbReference type="EMBL" id="PWV08170.1"/>
    </source>
</evidence>
<sequence length="210" mass="23422">MWRCVREWLRGEGQRARCPSLFWEMRCMDSPLGSWDPCATFTCVRWHDSAGEGSLRSCVLSPRCTWAAGRLADAAERGIRCHLPGRQRNVTPLMEKCGILICPLHCFLFPVRHTAYRTPTHRHSCLHISCGLGNSSRARALHEECAPLPGSRDCSHIHRSLGATLFYSFPFCVRVGCWALLHDRVCACSCSAAHVFLSPSSSCCCPCPTV</sequence>
<dbReference type="EMBL" id="PRFC01000093">
    <property type="protein sequence ID" value="PWV08170.1"/>
    <property type="molecule type" value="Genomic_DNA"/>
</dbReference>
<reference evidence="1 2" key="1">
    <citation type="journal article" date="2018" name="Microb. Genom.">
        <title>Expanding an expanded genome: long-read sequencing of Trypanosoma cruzi.</title>
        <authorList>
            <person name="Berna L."/>
            <person name="Rodriguez M."/>
            <person name="Chiribao M.L."/>
            <person name="Parodi-Talice A."/>
            <person name="Pita S."/>
            <person name="Rijo G."/>
            <person name="Alvarez-Valin F."/>
            <person name="Robello C."/>
        </authorList>
    </citation>
    <scope>NUCLEOTIDE SEQUENCE [LARGE SCALE GENOMIC DNA]</scope>
    <source>
        <strain evidence="1 2">TCC</strain>
    </source>
</reference>
<dbReference type="VEuPathDB" id="TriTrypDB:TcCLB.508841.10"/>